<proteinExistence type="predicted"/>
<sequence length="605" mass="68386">MANAMSTPSPLMPGDDGLSEHKHPVQQAQAQIDEEILALYLPVCALRTKRNALSHVSRLPDELLATVFILYVRQYHNSEWAKIKTFSTAPARVPIWVRVSYVCRRWRMAALSCPTLWTYVFFVSRTWMTVLLQRSQRAPLRVRVDLTYGARRSLPMLEMLFEHLPRMEEFHIRGLPPDAVSNMISKCLIPAPLLRSLQLTVSTNKRSLASLDAPVPNLPVLFSQATPKLRSLDLWRLDIAWHSLTLTMITSLRLLSMPRPHSMQQLSSILSQMPGLKDLELEDILPWSSSPLQDSLAEKTELPCLSRLSIMTTIPDLVNFLSHVRIPLDAEIRLKCVFGGHASLHQLLSYVQERLGPRDDEREGFLPKKPVRSLSIDGTPPRTFFVTCSTSEGGHKYRALSLKEIIPFTRTPPLNYDWDRDIPLKMDIKDQFSTALTETVMANVFQHLSLAHLSSLAVYFPEAIDLSGMFWKGLFNLAPELRFIKLKHAALRSFVAMLAPDHHGWRGQNQAITARALEEIELDQVSFATVCVAGEGADIYACDPTLQCLCDALARRRHAGYPLKKITISDSMNVGSDEQVDGLRGVVREVNWDRISNEYAEPESP</sequence>
<dbReference type="Proteomes" id="UP001194468">
    <property type="component" value="Unassembled WGS sequence"/>
</dbReference>
<organism evidence="3 4">
    <name type="scientific">Boletus edulis BED1</name>
    <dbReference type="NCBI Taxonomy" id="1328754"/>
    <lineage>
        <taxon>Eukaryota</taxon>
        <taxon>Fungi</taxon>
        <taxon>Dikarya</taxon>
        <taxon>Basidiomycota</taxon>
        <taxon>Agaricomycotina</taxon>
        <taxon>Agaricomycetes</taxon>
        <taxon>Agaricomycetidae</taxon>
        <taxon>Boletales</taxon>
        <taxon>Boletineae</taxon>
        <taxon>Boletaceae</taxon>
        <taxon>Boletoideae</taxon>
        <taxon>Boletus</taxon>
    </lineage>
</organism>
<dbReference type="InterPro" id="IPR001810">
    <property type="entry name" value="F-box_dom"/>
</dbReference>
<feature type="domain" description="F-box" evidence="2">
    <location>
        <begin position="57"/>
        <end position="122"/>
    </location>
</feature>
<evidence type="ECO:0000313" key="4">
    <source>
        <dbReference type="Proteomes" id="UP001194468"/>
    </source>
</evidence>
<feature type="region of interest" description="Disordered" evidence="1">
    <location>
        <begin position="1"/>
        <end position="24"/>
    </location>
</feature>
<keyword evidence="4" id="KW-1185">Reference proteome</keyword>
<dbReference type="EMBL" id="WHUW01000003">
    <property type="protein sequence ID" value="KAF8449004.1"/>
    <property type="molecule type" value="Genomic_DNA"/>
</dbReference>
<protein>
    <recommendedName>
        <fullName evidence="2">F-box domain-containing protein</fullName>
    </recommendedName>
</protein>
<reference evidence="3" key="2">
    <citation type="journal article" date="2020" name="Nat. Commun.">
        <title>Large-scale genome sequencing of mycorrhizal fungi provides insights into the early evolution of symbiotic traits.</title>
        <authorList>
            <person name="Miyauchi S."/>
            <person name="Kiss E."/>
            <person name="Kuo A."/>
            <person name="Drula E."/>
            <person name="Kohler A."/>
            <person name="Sanchez-Garcia M."/>
            <person name="Morin E."/>
            <person name="Andreopoulos B."/>
            <person name="Barry K.W."/>
            <person name="Bonito G."/>
            <person name="Buee M."/>
            <person name="Carver A."/>
            <person name="Chen C."/>
            <person name="Cichocki N."/>
            <person name="Clum A."/>
            <person name="Culley D."/>
            <person name="Crous P.W."/>
            <person name="Fauchery L."/>
            <person name="Girlanda M."/>
            <person name="Hayes R.D."/>
            <person name="Keri Z."/>
            <person name="LaButti K."/>
            <person name="Lipzen A."/>
            <person name="Lombard V."/>
            <person name="Magnuson J."/>
            <person name="Maillard F."/>
            <person name="Murat C."/>
            <person name="Nolan M."/>
            <person name="Ohm R.A."/>
            <person name="Pangilinan J."/>
            <person name="Pereira M.F."/>
            <person name="Perotto S."/>
            <person name="Peter M."/>
            <person name="Pfister S."/>
            <person name="Riley R."/>
            <person name="Sitrit Y."/>
            <person name="Stielow J.B."/>
            <person name="Szollosi G."/>
            <person name="Zifcakova L."/>
            <person name="Stursova M."/>
            <person name="Spatafora J.W."/>
            <person name="Tedersoo L."/>
            <person name="Vaario L.M."/>
            <person name="Yamada A."/>
            <person name="Yan M."/>
            <person name="Wang P."/>
            <person name="Xu J."/>
            <person name="Bruns T."/>
            <person name="Baldrian P."/>
            <person name="Vilgalys R."/>
            <person name="Dunand C."/>
            <person name="Henrissat B."/>
            <person name="Grigoriev I.V."/>
            <person name="Hibbett D."/>
            <person name="Nagy L.G."/>
            <person name="Martin F.M."/>
        </authorList>
    </citation>
    <scope>NUCLEOTIDE SEQUENCE</scope>
    <source>
        <strain evidence="3">BED1</strain>
    </source>
</reference>
<dbReference type="Gene3D" id="3.80.10.10">
    <property type="entry name" value="Ribonuclease Inhibitor"/>
    <property type="match status" value="1"/>
</dbReference>
<gene>
    <name evidence="3" type="ORF">L210DRAFT_3756811</name>
</gene>
<evidence type="ECO:0000259" key="2">
    <source>
        <dbReference type="Pfam" id="PF12937"/>
    </source>
</evidence>
<evidence type="ECO:0000313" key="3">
    <source>
        <dbReference type="EMBL" id="KAF8449004.1"/>
    </source>
</evidence>
<dbReference type="InterPro" id="IPR032675">
    <property type="entry name" value="LRR_dom_sf"/>
</dbReference>
<dbReference type="Pfam" id="PF12937">
    <property type="entry name" value="F-box-like"/>
    <property type="match status" value="1"/>
</dbReference>
<comment type="caution">
    <text evidence="3">The sequence shown here is derived from an EMBL/GenBank/DDBJ whole genome shotgun (WGS) entry which is preliminary data.</text>
</comment>
<dbReference type="Gene3D" id="1.20.1280.50">
    <property type="match status" value="1"/>
</dbReference>
<evidence type="ECO:0000256" key="1">
    <source>
        <dbReference type="SAM" id="MobiDB-lite"/>
    </source>
</evidence>
<reference evidence="3" key="1">
    <citation type="submission" date="2019-10" db="EMBL/GenBank/DDBJ databases">
        <authorList>
            <consortium name="DOE Joint Genome Institute"/>
            <person name="Kuo A."/>
            <person name="Miyauchi S."/>
            <person name="Kiss E."/>
            <person name="Drula E."/>
            <person name="Kohler A."/>
            <person name="Sanchez-Garcia M."/>
            <person name="Andreopoulos B."/>
            <person name="Barry K.W."/>
            <person name="Bonito G."/>
            <person name="Buee M."/>
            <person name="Carver A."/>
            <person name="Chen C."/>
            <person name="Cichocki N."/>
            <person name="Clum A."/>
            <person name="Culley D."/>
            <person name="Crous P.W."/>
            <person name="Fauchery L."/>
            <person name="Girlanda M."/>
            <person name="Hayes R."/>
            <person name="Keri Z."/>
            <person name="LaButti K."/>
            <person name="Lipzen A."/>
            <person name="Lombard V."/>
            <person name="Magnuson J."/>
            <person name="Maillard F."/>
            <person name="Morin E."/>
            <person name="Murat C."/>
            <person name="Nolan M."/>
            <person name="Ohm R."/>
            <person name="Pangilinan J."/>
            <person name="Pereira M."/>
            <person name="Perotto S."/>
            <person name="Peter M."/>
            <person name="Riley R."/>
            <person name="Sitrit Y."/>
            <person name="Stielow B."/>
            <person name="Szollosi G."/>
            <person name="Zifcakova L."/>
            <person name="Stursova M."/>
            <person name="Spatafora J.W."/>
            <person name="Tedersoo L."/>
            <person name="Vaario L.-M."/>
            <person name="Yamada A."/>
            <person name="Yan M."/>
            <person name="Wang P."/>
            <person name="Xu J."/>
            <person name="Bruns T."/>
            <person name="Baldrian P."/>
            <person name="Vilgalys R."/>
            <person name="Henrissat B."/>
            <person name="Grigoriev I.V."/>
            <person name="Hibbett D."/>
            <person name="Nagy L.G."/>
            <person name="Martin F.M."/>
        </authorList>
    </citation>
    <scope>NUCLEOTIDE SEQUENCE</scope>
    <source>
        <strain evidence="3">BED1</strain>
    </source>
</reference>
<accession>A0AAD4C5L5</accession>
<name>A0AAD4C5L5_BOLED</name>
<dbReference type="AlphaFoldDB" id="A0AAD4C5L5"/>